<dbReference type="PANTHER" id="PTHR34298:SF2">
    <property type="entry name" value="SEGREGATION AND CONDENSATION PROTEIN B"/>
    <property type="match status" value="1"/>
</dbReference>
<dbReference type="SUPFAM" id="SSF46785">
    <property type="entry name" value="Winged helix' DNA-binding domain"/>
    <property type="match status" value="2"/>
</dbReference>
<dbReference type="GO" id="GO:0051301">
    <property type="term" value="P:cell division"/>
    <property type="evidence" value="ECO:0007669"/>
    <property type="project" value="UniProtKB-KW"/>
</dbReference>
<protein>
    <submittedName>
        <fullName evidence="5">SMC-Scp complex subunit ScpB</fullName>
    </submittedName>
</protein>
<organism evidence="5 6">
    <name type="scientific">Candidatus Ryanbacteria bacterium RIFCSPHIGHO2_01_45_13</name>
    <dbReference type="NCBI Taxonomy" id="1802112"/>
    <lineage>
        <taxon>Bacteria</taxon>
        <taxon>Candidatus Ryaniibacteriota</taxon>
    </lineage>
</organism>
<dbReference type="EMBL" id="MHNI01000012">
    <property type="protein sequence ID" value="OGZ42958.1"/>
    <property type="molecule type" value="Genomic_DNA"/>
</dbReference>
<dbReference type="InterPro" id="IPR005234">
    <property type="entry name" value="ScpB_csome_segregation"/>
</dbReference>
<evidence type="ECO:0000256" key="1">
    <source>
        <dbReference type="ARBA" id="ARBA00022490"/>
    </source>
</evidence>
<dbReference type="PANTHER" id="PTHR34298">
    <property type="entry name" value="SEGREGATION AND CONDENSATION PROTEIN B"/>
    <property type="match status" value="1"/>
</dbReference>
<dbReference type="InterPro" id="IPR036388">
    <property type="entry name" value="WH-like_DNA-bd_sf"/>
</dbReference>
<evidence type="ECO:0000313" key="6">
    <source>
        <dbReference type="Proteomes" id="UP000176700"/>
    </source>
</evidence>
<accession>A0A1G2FZC4</accession>
<evidence type="ECO:0000256" key="3">
    <source>
        <dbReference type="ARBA" id="ARBA00022829"/>
    </source>
</evidence>
<keyword evidence="4" id="KW-0131">Cell cycle</keyword>
<evidence type="ECO:0000256" key="4">
    <source>
        <dbReference type="ARBA" id="ARBA00023306"/>
    </source>
</evidence>
<proteinExistence type="predicted"/>
<dbReference type="InterPro" id="IPR036390">
    <property type="entry name" value="WH_DNA-bd_sf"/>
</dbReference>
<evidence type="ECO:0000256" key="2">
    <source>
        <dbReference type="ARBA" id="ARBA00022618"/>
    </source>
</evidence>
<dbReference type="NCBIfam" id="TIGR00281">
    <property type="entry name" value="SMC-Scp complex subunit ScpB"/>
    <property type="match status" value="1"/>
</dbReference>
<keyword evidence="1" id="KW-0963">Cytoplasm</keyword>
<dbReference type="PIRSF" id="PIRSF019345">
    <property type="entry name" value="ScpB"/>
    <property type="match status" value="1"/>
</dbReference>
<dbReference type="GO" id="GO:0051304">
    <property type="term" value="P:chromosome separation"/>
    <property type="evidence" value="ECO:0007669"/>
    <property type="project" value="InterPro"/>
</dbReference>
<reference evidence="5 6" key="1">
    <citation type="journal article" date="2016" name="Nat. Commun.">
        <title>Thousands of microbial genomes shed light on interconnected biogeochemical processes in an aquifer system.</title>
        <authorList>
            <person name="Anantharaman K."/>
            <person name="Brown C.T."/>
            <person name="Hug L.A."/>
            <person name="Sharon I."/>
            <person name="Castelle C.J."/>
            <person name="Probst A.J."/>
            <person name="Thomas B.C."/>
            <person name="Singh A."/>
            <person name="Wilkins M.J."/>
            <person name="Karaoz U."/>
            <person name="Brodie E.L."/>
            <person name="Williams K.H."/>
            <person name="Hubbard S.S."/>
            <person name="Banfield J.F."/>
        </authorList>
    </citation>
    <scope>NUCLEOTIDE SEQUENCE [LARGE SCALE GENOMIC DNA]</scope>
</reference>
<dbReference type="AlphaFoldDB" id="A0A1G2FZC4"/>
<gene>
    <name evidence="5" type="ORF">A2W41_02490</name>
</gene>
<dbReference type="Gene3D" id="1.10.10.10">
    <property type="entry name" value="Winged helix-like DNA-binding domain superfamily/Winged helix DNA-binding domain"/>
    <property type="match status" value="2"/>
</dbReference>
<comment type="caution">
    <text evidence="5">The sequence shown here is derived from an EMBL/GenBank/DDBJ whole genome shotgun (WGS) entry which is preliminary data.</text>
</comment>
<dbReference type="Pfam" id="PF04079">
    <property type="entry name" value="SMC_ScpB"/>
    <property type="match status" value="1"/>
</dbReference>
<keyword evidence="3" id="KW-0159">Chromosome partition</keyword>
<keyword evidence="2" id="KW-0132">Cell division</keyword>
<name>A0A1G2FZC4_9BACT</name>
<evidence type="ECO:0000313" key="5">
    <source>
        <dbReference type="EMBL" id="OGZ42958.1"/>
    </source>
</evidence>
<dbReference type="Proteomes" id="UP000176700">
    <property type="component" value="Unassembled WGS sequence"/>
</dbReference>
<sequence>MDVKNKIESILFISGEPITMPALAKAVGVSKKEIEEGIEALKAELQGRGVRLLRHENSVALVTAPENADLVGIFLKEELKSNLSKAAIETLTVILYKTPVSRAAIDYIRGVNSSFTLHTLLMRGLIERAPDPNDARIFLYKPSAEFLKYCGLASIDELPEYTLLAELKNKELAAMEKEGQEQENAKT</sequence>